<dbReference type="OrthoDB" id="1600564at2759"/>
<dbReference type="CDD" id="cd01846">
    <property type="entry name" value="fatty_acyltransferase_like"/>
    <property type="match status" value="1"/>
</dbReference>
<feature type="chain" id="PRO_5040405265" evidence="2">
    <location>
        <begin position="23"/>
        <end position="304"/>
    </location>
</feature>
<dbReference type="Pfam" id="PF00657">
    <property type="entry name" value="Lipase_GDSL"/>
    <property type="match status" value="1"/>
</dbReference>
<proteinExistence type="inferred from homology"/>
<evidence type="ECO:0000313" key="4">
    <source>
        <dbReference type="Proteomes" id="UP000749646"/>
    </source>
</evidence>
<dbReference type="PANTHER" id="PTHR22835:SF659">
    <property type="entry name" value="GDSL LIPASE_ACYLHYDROLASE, PUTATIVE (AFU_ORTHOLOGUE AFUA_2G00510)-RELATED"/>
    <property type="match status" value="1"/>
</dbReference>
<keyword evidence="4" id="KW-1185">Reference proteome</keyword>
<dbReference type="InterPro" id="IPR001087">
    <property type="entry name" value="GDSL"/>
</dbReference>
<dbReference type="Gene3D" id="3.40.50.1110">
    <property type="entry name" value="SGNH hydrolase"/>
    <property type="match status" value="1"/>
</dbReference>
<evidence type="ECO:0000313" key="3">
    <source>
        <dbReference type="EMBL" id="KAF9955386.1"/>
    </source>
</evidence>
<dbReference type="SUPFAM" id="SSF52266">
    <property type="entry name" value="SGNH hydrolase"/>
    <property type="match status" value="1"/>
</dbReference>
<dbReference type="GO" id="GO:0016788">
    <property type="term" value="F:hydrolase activity, acting on ester bonds"/>
    <property type="evidence" value="ECO:0007669"/>
    <property type="project" value="InterPro"/>
</dbReference>
<dbReference type="AlphaFoldDB" id="A0A9P6IZJ8"/>
<evidence type="ECO:0000256" key="1">
    <source>
        <dbReference type="ARBA" id="ARBA00008668"/>
    </source>
</evidence>
<comment type="caution">
    <text evidence="3">The sequence shown here is derived from an EMBL/GenBank/DDBJ whole genome shotgun (WGS) entry which is preliminary data.</text>
</comment>
<keyword evidence="2" id="KW-0732">Signal</keyword>
<protein>
    <submittedName>
        <fullName evidence="3">Uncharacterized protein</fullName>
    </submittedName>
</protein>
<sequence length="304" mass="34124">MLVNLLSVAVAVIATCIPSVFAKESACKIKNLVVFGDSYADIGNVYRLTKKTWPLSFYNNGRFTNGRVWIEHVAKAKKYKMHSYAFGGATCDNNLVQGYSGPTSEVRVPGMIQQVEAYLSKSNRKDASKTLFVLNSLGNDFVFDSSLEPAAVVARVHDSILRLEKVGAKNILVVENFDMGNIPYFRNNATQAAYFTRISIDEQAVYKDFITLLGPKYVRLGPHPFLNCKDDRVNVGFLNLWDLFKHLHQPGQLKRLGITDVIQGCVSSDYKTVCSDPDKHFYWDDFHLTGKIHKEISTAVLKLL</sequence>
<organism evidence="3 4">
    <name type="scientific">Modicella reniformis</name>
    <dbReference type="NCBI Taxonomy" id="1440133"/>
    <lineage>
        <taxon>Eukaryota</taxon>
        <taxon>Fungi</taxon>
        <taxon>Fungi incertae sedis</taxon>
        <taxon>Mucoromycota</taxon>
        <taxon>Mortierellomycotina</taxon>
        <taxon>Mortierellomycetes</taxon>
        <taxon>Mortierellales</taxon>
        <taxon>Mortierellaceae</taxon>
        <taxon>Modicella</taxon>
    </lineage>
</organism>
<feature type="signal peptide" evidence="2">
    <location>
        <begin position="1"/>
        <end position="22"/>
    </location>
</feature>
<evidence type="ECO:0000256" key="2">
    <source>
        <dbReference type="SAM" id="SignalP"/>
    </source>
</evidence>
<dbReference type="EMBL" id="JAAAHW010006761">
    <property type="protein sequence ID" value="KAF9955386.1"/>
    <property type="molecule type" value="Genomic_DNA"/>
</dbReference>
<accession>A0A9P6IZJ8</accession>
<dbReference type="InterPro" id="IPR036514">
    <property type="entry name" value="SGNH_hydro_sf"/>
</dbReference>
<reference evidence="3" key="1">
    <citation type="journal article" date="2020" name="Fungal Divers.">
        <title>Resolving the Mortierellaceae phylogeny through synthesis of multi-gene phylogenetics and phylogenomics.</title>
        <authorList>
            <person name="Vandepol N."/>
            <person name="Liber J."/>
            <person name="Desiro A."/>
            <person name="Na H."/>
            <person name="Kennedy M."/>
            <person name="Barry K."/>
            <person name="Grigoriev I.V."/>
            <person name="Miller A.N."/>
            <person name="O'Donnell K."/>
            <person name="Stajich J.E."/>
            <person name="Bonito G."/>
        </authorList>
    </citation>
    <scope>NUCLEOTIDE SEQUENCE</scope>
    <source>
        <strain evidence="3">MES-2147</strain>
    </source>
</reference>
<name>A0A9P6IZJ8_9FUNG</name>
<dbReference type="Proteomes" id="UP000749646">
    <property type="component" value="Unassembled WGS sequence"/>
</dbReference>
<comment type="similarity">
    <text evidence="1">Belongs to the 'GDSL' lipolytic enzyme family.</text>
</comment>
<gene>
    <name evidence="3" type="ORF">BGZ65_003418</name>
</gene>
<dbReference type="PANTHER" id="PTHR22835">
    <property type="entry name" value="ZINC FINGER FYVE DOMAIN CONTAINING PROTEIN"/>
    <property type="match status" value="1"/>
</dbReference>